<dbReference type="NCBIfam" id="NF007227">
    <property type="entry name" value="PRK09645.1"/>
    <property type="match status" value="1"/>
</dbReference>
<dbReference type="GO" id="GO:0016987">
    <property type="term" value="F:sigma factor activity"/>
    <property type="evidence" value="ECO:0007669"/>
    <property type="project" value="UniProtKB-KW"/>
</dbReference>
<name>A0A5M4FJ87_9ACTN</name>
<keyword evidence="2" id="KW-0805">Transcription regulation</keyword>
<dbReference type="GO" id="GO:0003677">
    <property type="term" value="F:DNA binding"/>
    <property type="evidence" value="ECO:0007669"/>
    <property type="project" value="UniProtKB-KW"/>
</dbReference>
<evidence type="ECO:0000259" key="6">
    <source>
        <dbReference type="Pfam" id="PF04542"/>
    </source>
</evidence>
<dbReference type="RefSeq" id="WP_149688259.1">
    <property type="nucleotide sequence ID" value="NZ_SDPQ02000001.1"/>
</dbReference>
<evidence type="ECO:0000256" key="5">
    <source>
        <dbReference type="ARBA" id="ARBA00023163"/>
    </source>
</evidence>
<dbReference type="NCBIfam" id="TIGR02937">
    <property type="entry name" value="sigma70-ECF"/>
    <property type="match status" value="1"/>
</dbReference>
<feature type="domain" description="RNA polymerase sigma-70 region 2" evidence="6">
    <location>
        <begin position="13"/>
        <end position="79"/>
    </location>
</feature>
<evidence type="ECO:0000313" key="9">
    <source>
        <dbReference type="Proteomes" id="UP000380867"/>
    </source>
</evidence>
<evidence type="ECO:0000313" key="8">
    <source>
        <dbReference type="EMBL" id="KAA1400160.1"/>
    </source>
</evidence>
<dbReference type="Gene3D" id="1.10.1740.10">
    <property type="match status" value="1"/>
</dbReference>
<keyword evidence="9" id="KW-1185">Reference proteome</keyword>
<comment type="caution">
    <text evidence="8">The sequence shown here is derived from an EMBL/GenBank/DDBJ whole genome shotgun (WGS) entry which is preliminary data.</text>
</comment>
<dbReference type="PANTHER" id="PTHR43133">
    <property type="entry name" value="RNA POLYMERASE ECF-TYPE SIGMA FACTO"/>
    <property type="match status" value="1"/>
</dbReference>
<keyword evidence="5" id="KW-0804">Transcription</keyword>
<feature type="domain" description="RNA polymerase sigma-70 region 4" evidence="7">
    <location>
        <begin position="110"/>
        <end position="158"/>
    </location>
</feature>
<keyword evidence="4" id="KW-0238">DNA-binding</keyword>
<dbReference type="Gene3D" id="1.10.10.10">
    <property type="entry name" value="Winged helix-like DNA-binding domain superfamily/Winged helix DNA-binding domain"/>
    <property type="match status" value="1"/>
</dbReference>
<dbReference type="SUPFAM" id="SSF88659">
    <property type="entry name" value="Sigma3 and sigma4 domains of RNA polymerase sigma factors"/>
    <property type="match status" value="1"/>
</dbReference>
<keyword evidence="3" id="KW-0731">Sigma factor</keyword>
<dbReference type="Pfam" id="PF04545">
    <property type="entry name" value="Sigma70_r4"/>
    <property type="match status" value="1"/>
</dbReference>
<dbReference type="InterPro" id="IPR013325">
    <property type="entry name" value="RNA_pol_sigma_r2"/>
</dbReference>
<protein>
    <submittedName>
        <fullName evidence="8">Sigma-70 family RNA polymerase sigma factor</fullName>
    </submittedName>
</protein>
<gene>
    <name evidence="8" type="ORF">ESP70_005345</name>
</gene>
<evidence type="ECO:0000256" key="2">
    <source>
        <dbReference type="ARBA" id="ARBA00023015"/>
    </source>
</evidence>
<dbReference type="SUPFAM" id="SSF88946">
    <property type="entry name" value="Sigma2 domain of RNA polymerase sigma factors"/>
    <property type="match status" value="1"/>
</dbReference>
<proteinExistence type="inferred from homology"/>
<dbReference type="EMBL" id="SDPQ02000001">
    <property type="protein sequence ID" value="KAA1400160.1"/>
    <property type="molecule type" value="Genomic_DNA"/>
</dbReference>
<organism evidence="8 9">
    <name type="scientific">Aeromicrobium ginsengisoli</name>
    <dbReference type="NCBI Taxonomy" id="363867"/>
    <lineage>
        <taxon>Bacteria</taxon>
        <taxon>Bacillati</taxon>
        <taxon>Actinomycetota</taxon>
        <taxon>Actinomycetes</taxon>
        <taxon>Propionibacteriales</taxon>
        <taxon>Nocardioidaceae</taxon>
        <taxon>Aeromicrobium</taxon>
    </lineage>
</organism>
<dbReference type="InterPro" id="IPR007630">
    <property type="entry name" value="RNA_pol_sigma70_r4"/>
</dbReference>
<evidence type="ECO:0000259" key="7">
    <source>
        <dbReference type="Pfam" id="PF04545"/>
    </source>
</evidence>
<dbReference type="InterPro" id="IPR036388">
    <property type="entry name" value="WH-like_DNA-bd_sf"/>
</dbReference>
<dbReference type="InterPro" id="IPR007627">
    <property type="entry name" value="RNA_pol_sigma70_r2"/>
</dbReference>
<accession>A0A5M4FJ87</accession>
<dbReference type="GO" id="GO:0006352">
    <property type="term" value="P:DNA-templated transcription initiation"/>
    <property type="evidence" value="ECO:0007669"/>
    <property type="project" value="InterPro"/>
</dbReference>
<comment type="similarity">
    <text evidence="1">Belongs to the sigma-70 factor family. ECF subfamily.</text>
</comment>
<evidence type="ECO:0000256" key="4">
    <source>
        <dbReference type="ARBA" id="ARBA00023125"/>
    </source>
</evidence>
<reference evidence="8" key="1">
    <citation type="submission" date="2019-09" db="EMBL/GenBank/DDBJ databases">
        <authorList>
            <person name="Li J."/>
        </authorList>
    </citation>
    <scope>NUCLEOTIDE SEQUENCE [LARGE SCALE GENOMIC DNA]</scope>
    <source>
        <strain evidence="8">JCM 14732</strain>
    </source>
</reference>
<dbReference type="PANTHER" id="PTHR43133:SF52">
    <property type="entry name" value="ECF RNA POLYMERASE SIGMA FACTOR SIGL"/>
    <property type="match status" value="1"/>
</dbReference>
<sequence length="168" mass="19047">MPEDQDELMRALHDAHAPALLRYVTRLTYDPAMAQDVVQEALFRAWKRPAILEQGDAASRAWLFTVARNLVIDDRRSARHLHEVTSERLPETSRGDGTDATLDRWLVADALKSLSAEHRQTVVNAYYLGRSAADVAREEGIPEGTVRSRMHYALRALRLAMQERGVTR</sequence>
<dbReference type="InterPro" id="IPR013324">
    <property type="entry name" value="RNA_pol_sigma_r3/r4-like"/>
</dbReference>
<evidence type="ECO:0000256" key="1">
    <source>
        <dbReference type="ARBA" id="ARBA00010641"/>
    </source>
</evidence>
<dbReference type="OrthoDB" id="9811152at2"/>
<dbReference type="InterPro" id="IPR014284">
    <property type="entry name" value="RNA_pol_sigma-70_dom"/>
</dbReference>
<dbReference type="InterPro" id="IPR039425">
    <property type="entry name" value="RNA_pol_sigma-70-like"/>
</dbReference>
<dbReference type="Proteomes" id="UP000380867">
    <property type="component" value="Unassembled WGS sequence"/>
</dbReference>
<evidence type="ECO:0000256" key="3">
    <source>
        <dbReference type="ARBA" id="ARBA00023082"/>
    </source>
</evidence>
<dbReference type="AlphaFoldDB" id="A0A5M4FJ87"/>
<dbReference type="CDD" id="cd06171">
    <property type="entry name" value="Sigma70_r4"/>
    <property type="match status" value="1"/>
</dbReference>
<dbReference type="Pfam" id="PF04542">
    <property type="entry name" value="Sigma70_r2"/>
    <property type="match status" value="1"/>
</dbReference>